<dbReference type="InterPro" id="IPR036034">
    <property type="entry name" value="PDZ_sf"/>
</dbReference>
<organism evidence="18 19">
    <name type="scientific">Saezia sanguinis</name>
    <dbReference type="NCBI Taxonomy" id="1965230"/>
    <lineage>
        <taxon>Bacteria</taxon>
        <taxon>Pseudomonadati</taxon>
        <taxon>Pseudomonadota</taxon>
        <taxon>Betaproteobacteria</taxon>
        <taxon>Burkholderiales</taxon>
        <taxon>Saeziaceae</taxon>
        <taxon>Saezia</taxon>
    </lineage>
</organism>
<evidence type="ECO:0000256" key="11">
    <source>
        <dbReference type="ARBA" id="ARBA00022825"/>
    </source>
</evidence>
<keyword evidence="8" id="KW-0677">Repeat</keyword>
<evidence type="ECO:0000256" key="9">
    <source>
        <dbReference type="ARBA" id="ARBA00022764"/>
    </source>
</evidence>
<accession>A0A433SC95</accession>
<dbReference type="InterPro" id="IPR001478">
    <property type="entry name" value="PDZ"/>
</dbReference>
<keyword evidence="10 18" id="KW-0378">Hydrolase</keyword>
<dbReference type="Proteomes" id="UP000286947">
    <property type="component" value="Unassembled WGS sequence"/>
</dbReference>
<evidence type="ECO:0000256" key="15">
    <source>
        <dbReference type="PIRSR" id="PIRSR611782-2"/>
    </source>
</evidence>
<keyword evidence="9" id="KW-0574">Periplasm</keyword>
<evidence type="ECO:0000256" key="1">
    <source>
        <dbReference type="ARBA" id="ARBA00001772"/>
    </source>
</evidence>
<dbReference type="Pfam" id="PF13180">
    <property type="entry name" value="PDZ_2"/>
    <property type="match status" value="1"/>
</dbReference>
<dbReference type="SUPFAM" id="SSF50494">
    <property type="entry name" value="Trypsin-like serine proteases"/>
    <property type="match status" value="1"/>
</dbReference>
<dbReference type="EMBL" id="PQSP01000005">
    <property type="protein sequence ID" value="RUS66355.1"/>
    <property type="molecule type" value="Genomic_DNA"/>
</dbReference>
<comment type="subcellular location">
    <subcellularLocation>
        <location evidence="2">Periplasm</location>
    </subcellularLocation>
</comment>
<feature type="chain" id="PRO_5039322845" description="Probable periplasmic serine endoprotease DegP-like" evidence="16">
    <location>
        <begin position="27"/>
        <end position="444"/>
    </location>
</feature>
<evidence type="ECO:0000256" key="16">
    <source>
        <dbReference type="SAM" id="SignalP"/>
    </source>
</evidence>
<dbReference type="Pfam" id="PF17820">
    <property type="entry name" value="PDZ_6"/>
    <property type="match status" value="1"/>
</dbReference>
<dbReference type="Pfam" id="PF13365">
    <property type="entry name" value="Trypsin_2"/>
    <property type="match status" value="1"/>
</dbReference>
<evidence type="ECO:0000256" key="13">
    <source>
        <dbReference type="ARBA" id="ARBA00032850"/>
    </source>
</evidence>
<dbReference type="Gene3D" id="2.30.42.60">
    <property type="match status" value="1"/>
</dbReference>
<dbReference type="AlphaFoldDB" id="A0A433SC95"/>
<dbReference type="InterPro" id="IPR001940">
    <property type="entry name" value="Peptidase_S1C"/>
</dbReference>
<gene>
    <name evidence="18" type="primary">degP</name>
    <name evidence="18" type="ORF">CUZ56_02081</name>
</gene>
<dbReference type="NCBIfam" id="TIGR02037">
    <property type="entry name" value="degP_htrA_DO"/>
    <property type="match status" value="1"/>
</dbReference>
<dbReference type="PANTHER" id="PTHR22939:SF130">
    <property type="entry name" value="PERIPLASMIC SERINE ENDOPROTEASE DEGP-LIKE-RELATED"/>
    <property type="match status" value="1"/>
</dbReference>
<feature type="binding site" evidence="15">
    <location>
        <begin position="183"/>
        <end position="185"/>
    </location>
    <ligand>
        <name>substrate</name>
    </ligand>
</feature>
<evidence type="ECO:0000313" key="18">
    <source>
        <dbReference type="EMBL" id="RUS66355.1"/>
    </source>
</evidence>
<dbReference type="InterPro" id="IPR009003">
    <property type="entry name" value="Peptidase_S1_PA"/>
</dbReference>
<keyword evidence="11" id="KW-0720">Serine protease</keyword>
<name>A0A433SC95_9BURK</name>
<keyword evidence="12" id="KW-0346">Stress response</keyword>
<comment type="similarity">
    <text evidence="3">Belongs to the peptidase S1C family.</text>
</comment>
<evidence type="ECO:0000256" key="7">
    <source>
        <dbReference type="ARBA" id="ARBA00022729"/>
    </source>
</evidence>
<dbReference type="InterPro" id="IPR041489">
    <property type="entry name" value="PDZ_6"/>
</dbReference>
<dbReference type="SMART" id="SM00228">
    <property type="entry name" value="PDZ"/>
    <property type="match status" value="2"/>
</dbReference>
<dbReference type="GO" id="GO:0006508">
    <property type="term" value="P:proteolysis"/>
    <property type="evidence" value="ECO:0007669"/>
    <property type="project" value="UniProtKB-KW"/>
</dbReference>
<feature type="binding site" evidence="15">
    <location>
        <position position="83"/>
    </location>
    <ligand>
        <name>substrate</name>
    </ligand>
</feature>
<evidence type="ECO:0000256" key="3">
    <source>
        <dbReference type="ARBA" id="ARBA00010541"/>
    </source>
</evidence>
<evidence type="ECO:0000256" key="4">
    <source>
        <dbReference type="ARBA" id="ARBA00013035"/>
    </source>
</evidence>
<keyword evidence="19" id="KW-1185">Reference proteome</keyword>
<dbReference type="RefSeq" id="WP_126980264.1">
    <property type="nucleotide sequence ID" value="NZ_PQSP01000005.1"/>
</dbReference>
<keyword evidence="7 16" id="KW-0732">Signal</keyword>
<comment type="catalytic activity">
    <reaction evidence="1">
        <text>Acts on substrates that are at least partially unfolded. The cleavage site P1 residue is normally between a pair of hydrophobic residues, such as Val-|-Val.</text>
        <dbReference type="EC" id="3.4.21.107"/>
    </reaction>
</comment>
<proteinExistence type="inferred from homology"/>
<dbReference type="EC" id="3.4.21.107" evidence="4"/>
<dbReference type="PANTHER" id="PTHR22939">
    <property type="entry name" value="SERINE PROTEASE FAMILY S1C HTRA-RELATED"/>
    <property type="match status" value="1"/>
</dbReference>
<evidence type="ECO:0000256" key="10">
    <source>
        <dbReference type="ARBA" id="ARBA00022801"/>
    </source>
</evidence>
<feature type="signal peptide" evidence="16">
    <location>
        <begin position="1"/>
        <end position="26"/>
    </location>
</feature>
<evidence type="ECO:0000256" key="8">
    <source>
        <dbReference type="ARBA" id="ARBA00022737"/>
    </source>
</evidence>
<evidence type="ECO:0000256" key="5">
    <source>
        <dbReference type="ARBA" id="ARBA00013958"/>
    </source>
</evidence>
<feature type="active site" description="Charge relay system" evidence="14">
    <location>
        <position position="113"/>
    </location>
</feature>
<feature type="active site" description="Charge relay system" evidence="14">
    <location>
        <position position="83"/>
    </location>
</feature>
<dbReference type="Gene3D" id="2.40.10.120">
    <property type="match status" value="1"/>
</dbReference>
<dbReference type="PRINTS" id="PR00834">
    <property type="entry name" value="PROTEASES2C"/>
</dbReference>
<evidence type="ECO:0000259" key="17">
    <source>
        <dbReference type="PROSITE" id="PS50106"/>
    </source>
</evidence>
<comment type="caution">
    <text evidence="18">The sequence shown here is derived from an EMBL/GenBank/DDBJ whole genome shotgun (WGS) entry which is preliminary data.</text>
</comment>
<feature type="domain" description="PDZ" evidence="17">
    <location>
        <begin position="224"/>
        <end position="294"/>
    </location>
</feature>
<feature type="active site" description="Charge relay system" evidence="14">
    <location>
        <position position="185"/>
    </location>
</feature>
<evidence type="ECO:0000256" key="12">
    <source>
        <dbReference type="ARBA" id="ARBA00023016"/>
    </source>
</evidence>
<dbReference type="Gene3D" id="2.30.42.10">
    <property type="match status" value="1"/>
</dbReference>
<dbReference type="PROSITE" id="PS50106">
    <property type="entry name" value="PDZ"/>
    <property type="match status" value="1"/>
</dbReference>
<reference evidence="18 19" key="1">
    <citation type="submission" date="2018-01" db="EMBL/GenBank/DDBJ databases">
        <title>Saezia sanguinis gen. nov., sp. nov., in the order Burkholderiales isolated from human blood.</title>
        <authorList>
            <person name="Medina-Pascual M.J."/>
            <person name="Valdezate S."/>
            <person name="Monzon S."/>
            <person name="Cuesta I."/>
            <person name="Carrasco G."/>
            <person name="Villalon P."/>
            <person name="Saez-Nieto J.A."/>
        </authorList>
    </citation>
    <scope>NUCLEOTIDE SEQUENCE [LARGE SCALE GENOMIC DNA]</scope>
    <source>
        <strain evidence="18 19">CNM695-12</strain>
    </source>
</reference>
<protein>
    <recommendedName>
        <fullName evidence="5">Probable periplasmic serine endoprotease DegP-like</fullName>
        <ecNumber evidence="4">3.4.21.107</ecNumber>
    </recommendedName>
    <alternativeName>
        <fullName evidence="13">Protease Do</fullName>
    </alternativeName>
</protein>
<evidence type="ECO:0000256" key="2">
    <source>
        <dbReference type="ARBA" id="ARBA00004418"/>
    </source>
</evidence>
<keyword evidence="6 18" id="KW-0645">Protease</keyword>
<dbReference type="OrthoDB" id="8520726at2"/>
<evidence type="ECO:0000313" key="19">
    <source>
        <dbReference type="Proteomes" id="UP000286947"/>
    </source>
</evidence>
<sequence length="444" mass="47742" precursor="true">MGWQKHFFRLAALLIFAMLVGGVSQAQSFRVLPDFTSLVEQVGPSVVNIQTYTRSRSGNTLKSDGVGSGFIISADGYIMTNAHVVRGSDEVMVTLHDLHEYRAKVIGSDKRSDVAVVKIEARDDLQAVRIGDPSDLKVGEWVLAIGSPFGFENTVTAGIVSAKQRDTGEYINFIQSDVAINPGNSGGPLINMRGEVVGINSQIYSRSGGFMGISFSIPIDEAMSVAMPLRDKGMVERGRIGVDTTPVTSNVARAIGLGEKGYGAFVSNLFPNSQADLAGVQAGDIITQVNGQTVNRASDLPRMVGHLAPGSQAEIQVYRRGEWKTLSVTIESVPFSSTTRSVQSAAEPTSEGAPRLRISVANLSAERKQELQLDQGVSVRSMNAVAARAGIRRGDVVLAVGNTQIRNSQQFDRIMRGLNTHADTPILVRRADEVLYVLVQAQPE</sequence>
<feature type="binding site" evidence="15">
    <location>
        <position position="113"/>
    </location>
    <ligand>
        <name>substrate</name>
    </ligand>
</feature>
<evidence type="ECO:0000256" key="14">
    <source>
        <dbReference type="PIRSR" id="PIRSR611782-1"/>
    </source>
</evidence>
<dbReference type="GO" id="GO:0042597">
    <property type="term" value="C:periplasmic space"/>
    <property type="evidence" value="ECO:0007669"/>
    <property type="project" value="UniProtKB-SubCell"/>
</dbReference>
<evidence type="ECO:0000256" key="6">
    <source>
        <dbReference type="ARBA" id="ARBA00022670"/>
    </source>
</evidence>
<dbReference type="GO" id="GO:0004252">
    <property type="term" value="F:serine-type endopeptidase activity"/>
    <property type="evidence" value="ECO:0007669"/>
    <property type="project" value="InterPro"/>
</dbReference>
<dbReference type="SUPFAM" id="SSF50156">
    <property type="entry name" value="PDZ domain-like"/>
    <property type="match status" value="2"/>
</dbReference>
<dbReference type="InterPro" id="IPR011782">
    <property type="entry name" value="Pept_S1C_Do"/>
</dbReference>